<dbReference type="Proteomes" id="UP000589626">
    <property type="component" value="Unassembled WGS sequence"/>
</dbReference>
<dbReference type="RefSeq" id="WP_183591609.1">
    <property type="nucleotide sequence ID" value="NZ_JACHWR010000001.1"/>
</dbReference>
<evidence type="ECO:0008006" key="4">
    <source>
        <dbReference type="Google" id="ProtNLM"/>
    </source>
</evidence>
<dbReference type="EMBL" id="JACHWR010000001">
    <property type="protein sequence ID" value="MBB3041733.1"/>
    <property type="molecule type" value="Genomic_DNA"/>
</dbReference>
<dbReference type="InterPro" id="IPR025339">
    <property type="entry name" value="DUF4245"/>
</dbReference>
<keyword evidence="1" id="KW-1133">Transmembrane helix</keyword>
<evidence type="ECO:0000256" key="1">
    <source>
        <dbReference type="SAM" id="Phobius"/>
    </source>
</evidence>
<dbReference type="Pfam" id="PF14030">
    <property type="entry name" value="DUF4245"/>
    <property type="match status" value="1"/>
</dbReference>
<gene>
    <name evidence="2" type="ORF">FHU40_001534</name>
</gene>
<keyword evidence="1" id="KW-0812">Transmembrane</keyword>
<evidence type="ECO:0000313" key="3">
    <source>
        <dbReference type="Proteomes" id="UP000589626"/>
    </source>
</evidence>
<comment type="caution">
    <text evidence="2">The sequence shown here is derived from an EMBL/GenBank/DDBJ whole genome shotgun (WGS) entry which is preliminary data.</text>
</comment>
<organism evidence="2 3">
    <name type="scientific">Nocardioides soli</name>
    <dbReference type="NCBI Taxonomy" id="1036020"/>
    <lineage>
        <taxon>Bacteria</taxon>
        <taxon>Bacillati</taxon>
        <taxon>Actinomycetota</taxon>
        <taxon>Actinomycetes</taxon>
        <taxon>Propionibacteriales</taxon>
        <taxon>Nocardioidaceae</taxon>
        <taxon>Nocardioides</taxon>
    </lineage>
</organism>
<feature type="transmembrane region" description="Helical" evidence="1">
    <location>
        <begin position="17"/>
        <end position="37"/>
    </location>
</feature>
<reference evidence="2 3" key="1">
    <citation type="submission" date="2020-08" db="EMBL/GenBank/DDBJ databases">
        <title>Sequencing the genomes of 1000 actinobacteria strains.</title>
        <authorList>
            <person name="Klenk H.-P."/>
        </authorList>
    </citation>
    <scope>NUCLEOTIDE SEQUENCE [LARGE SCALE GENOMIC DNA]</scope>
    <source>
        <strain evidence="2 3">DSM 105498</strain>
    </source>
</reference>
<keyword evidence="1" id="KW-0472">Membrane</keyword>
<sequence>MSEETQTGKPGRYQRSFGGLIGSMIVLVLVVLGIVAFRGTFRDTPEYQPPDIDYREMVVSIQQLGLEPVYPPRLPDGWSVKDASFDSGNRPAVDMVFTTDDERTAGVHQEDESERALLGTYVGDGVRENGDTLTTPVGTWTGWDDTDTDHAWTTEVGDDTVLVYSSGDPEALRAFVESLTTEPLQP</sequence>
<dbReference type="AlphaFoldDB" id="A0A7W4Z0C8"/>
<proteinExistence type="predicted"/>
<evidence type="ECO:0000313" key="2">
    <source>
        <dbReference type="EMBL" id="MBB3041733.1"/>
    </source>
</evidence>
<name>A0A7W4Z0C8_9ACTN</name>
<accession>A0A7W4Z0C8</accession>
<protein>
    <recommendedName>
        <fullName evidence="4">DUF4245 domain-containing protein</fullName>
    </recommendedName>
</protein>
<keyword evidence="3" id="KW-1185">Reference proteome</keyword>